<dbReference type="AlphaFoldDB" id="A0A919XJI2"/>
<reference evidence="1" key="1">
    <citation type="submission" date="2021-03" db="EMBL/GenBank/DDBJ databases">
        <title>Antimicrobial resistance genes in bacteria isolated from Japanese honey, and their potential for conferring macrolide and lincosamide resistance in the American foulbrood pathogen Paenibacillus larvae.</title>
        <authorList>
            <person name="Okamoto M."/>
            <person name="Kumagai M."/>
            <person name="Kanamori H."/>
            <person name="Takamatsu D."/>
        </authorList>
    </citation>
    <scope>NUCLEOTIDE SEQUENCE</scope>
    <source>
        <strain evidence="1">J2TS6</strain>
    </source>
</reference>
<gene>
    <name evidence="1" type="ORF">J2TS6_45020</name>
</gene>
<dbReference type="EMBL" id="BORQ01000006">
    <property type="protein sequence ID" value="GIO33361.1"/>
    <property type="molecule type" value="Genomic_DNA"/>
</dbReference>
<proteinExistence type="predicted"/>
<comment type="caution">
    <text evidence="1">The sequence shown here is derived from an EMBL/GenBank/DDBJ whole genome shotgun (WGS) entry which is preliminary data.</text>
</comment>
<accession>A0A919XJI2</accession>
<organism evidence="1 2">
    <name type="scientific">Paenibacillus albilobatus</name>
    <dbReference type="NCBI Taxonomy" id="2716884"/>
    <lineage>
        <taxon>Bacteria</taxon>
        <taxon>Bacillati</taxon>
        <taxon>Bacillota</taxon>
        <taxon>Bacilli</taxon>
        <taxon>Bacillales</taxon>
        <taxon>Paenibacillaceae</taxon>
        <taxon>Paenibacillus</taxon>
    </lineage>
</organism>
<keyword evidence="2" id="KW-1185">Reference proteome</keyword>
<evidence type="ECO:0000313" key="2">
    <source>
        <dbReference type="Proteomes" id="UP000679779"/>
    </source>
</evidence>
<evidence type="ECO:0000313" key="1">
    <source>
        <dbReference type="EMBL" id="GIO33361.1"/>
    </source>
</evidence>
<name>A0A919XJI2_9BACL</name>
<sequence>MGAEQFGLIGRGKEPGFKKGDMPIAGFGRFLSNIKVEMMKKISCYLYIYVNKYNFNWIMSGYERLFFRFST</sequence>
<protein>
    <submittedName>
        <fullName evidence="1">Uncharacterized protein</fullName>
    </submittedName>
</protein>
<dbReference type="Proteomes" id="UP000679779">
    <property type="component" value="Unassembled WGS sequence"/>
</dbReference>